<evidence type="ECO:0000256" key="7">
    <source>
        <dbReference type="HAMAP-Rule" id="MF_00125"/>
    </source>
</evidence>
<dbReference type="InterPro" id="IPR045864">
    <property type="entry name" value="aa-tRNA-synth_II/BPL/LPL"/>
</dbReference>
<dbReference type="PANTHER" id="PTHR11476">
    <property type="entry name" value="HISTIDYL-TRNA SYNTHETASE"/>
    <property type="match status" value="1"/>
</dbReference>
<evidence type="ECO:0000256" key="5">
    <source>
        <dbReference type="ARBA" id="ARBA00022490"/>
    </source>
</evidence>
<dbReference type="Gene3D" id="3.30.930.10">
    <property type="entry name" value="Bira Bifunctional Protein, Domain 2"/>
    <property type="match status" value="1"/>
</dbReference>
<evidence type="ECO:0000313" key="10">
    <source>
        <dbReference type="Proteomes" id="UP000243900"/>
    </source>
</evidence>
<dbReference type="InterPro" id="IPR004517">
    <property type="entry name" value="HisZ"/>
</dbReference>
<sequence length="397" mass="42382">MSKPVDAWLLPDGVADVLPVEAARLEALRRKLLDHFSSWGYALVFPPLMEYLDSLLTGSGSDLEGLTFKITDQLSGRLMGVRADMTPQVARLDAHCLPVDGPARYCYAGTLLQTRPTGLSASRCPVQIGAELYGHDGVESDIEIIRLMLDSLQLAGARDIHLDLGHVGIFRALAESAGLDADGESRLQDILARKSLPEWAEVLPRLVPETGAQAALEPLPTLCGEIAVLDRAARAWPDAPVAVARALADLHAVIAALRASHPQVTLYIDLGELRGYHYHTGLVFAAYVAGQRAEVAKGGRYDHVGEAFGRARPATGFSADLKQWLGFDATLPAARGILAPAGDAAALATAITELRAAGQRVVQQLPGAALDAAAAGCDRELVFEDDRWQARPLSSRS</sequence>
<evidence type="ECO:0000256" key="1">
    <source>
        <dbReference type="ARBA" id="ARBA00004496"/>
    </source>
</evidence>
<dbReference type="RefSeq" id="WP_105191257.1">
    <property type="nucleotide sequence ID" value="NZ_PTQZ01000026.1"/>
</dbReference>
<proteinExistence type="inferred from homology"/>
<keyword evidence="7" id="KW-0028">Amino-acid biosynthesis</keyword>
<dbReference type="GO" id="GO:0000105">
    <property type="term" value="P:L-histidine biosynthetic process"/>
    <property type="evidence" value="ECO:0007669"/>
    <property type="project" value="UniProtKB-UniRule"/>
</dbReference>
<feature type="domain" description="Class II Histidinyl-tRNA synthetase (HisRS)-like catalytic core" evidence="8">
    <location>
        <begin position="13"/>
        <end position="323"/>
    </location>
</feature>
<comment type="subunit">
    <text evidence="7">Heteromultimer composed of HisG and HisZ subunits.</text>
</comment>
<keyword evidence="7" id="KW-0368">Histidine biosynthesis</keyword>
<comment type="miscellaneous">
    <text evidence="7">This function is generally fulfilled by the C-terminal part of HisG, which is missing in some bacteria such as this one.</text>
</comment>
<keyword evidence="9" id="KW-0328">Glycosyltransferase</keyword>
<dbReference type="NCBIfam" id="TIGR00443">
    <property type="entry name" value="hisZ_biosyn_reg"/>
    <property type="match status" value="1"/>
</dbReference>
<organism evidence="9 10">
    <name type="scientific">Amnimonas aquatica</name>
    <dbReference type="NCBI Taxonomy" id="2094561"/>
    <lineage>
        <taxon>Bacteria</taxon>
        <taxon>Pseudomonadati</taxon>
        <taxon>Pseudomonadota</taxon>
        <taxon>Gammaproteobacteria</taxon>
        <taxon>Moraxellales</taxon>
        <taxon>Moraxellaceae</taxon>
        <taxon>Amnimonas</taxon>
    </lineage>
</organism>
<keyword evidence="10" id="KW-1185">Reference proteome</keyword>
<dbReference type="GO" id="GO:0005737">
    <property type="term" value="C:cytoplasm"/>
    <property type="evidence" value="ECO:0007669"/>
    <property type="project" value="UniProtKB-SubCell"/>
</dbReference>
<dbReference type="UniPathway" id="UPA00031">
    <property type="reaction ID" value="UER00006"/>
</dbReference>
<accession>A0A2P6AUC2</accession>
<keyword evidence="5 7" id="KW-0963">Cytoplasm</keyword>
<dbReference type="AlphaFoldDB" id="A0A2P6AUC2"/>
<comment type="caution">
    <text evidence="9">The sequence shown here is derived from an EMBL/GenBank/DDBJ whole genome shotgun (WGS) entry which is preliminary data.</text>
</comment>
<protein>
    <recommendedName>
        <fullName evidence="4 7">ATP phosphoribosyltransferase regulatory subunit</fullName>
    </recommendedName>
</protein>
<comment type="pathway">
    <text evidence="2 7">Amino-acid biosynthesis; L-histidine biosynthesis; L-histidine from 5-phospho-alpha-D-ribose 1-diphosphate: step 1/9.</text>
</comment>
<dbReference type="PANTHER" id="PTHR11476:SF7">
    <property type="entry name" value="HISTIDINE--TRNA LIGASE"/>
    <property type="match status" value="1"/>
</dbReference>
<keyword evidence="9" id="KW-0808">Transferase</keyword>
<dbReference type="Pfam" id="PF13393">
    <property type="entry name" value="tRNA-synt_His"/>
    <property type="match status" value="1"/>
</dbReference>
<reference evidence="10" key="1">
    <citation type="submission" date="2018-02" db="EMBL/GenBank/DDBJ databases">
        <title>Genome sequencing of Solimonas sp. HR-BB.</title>
        <authorList>
            <person name="Lee Y."/>
            <person name="Jeon C.O."/>
        </authorList>
    </citation>
    <scope>NUCLEOTIDE SEQUENCE [LARGE SCALE GENOMIC DNA]</scope>
    <source>
        <strain evidence="10">HR-E</strain>
    </source>
</reference>
<dbReference type="InterPro" id="IPR041715">
    <property type="entry name" value="HisRS-like_core"/>
</dbReference>
<gene>
    <name evidence="7" type="primary">hisZ</name>
    <name evidence="9" type="ORF">C5O18_02330</name>
</gene>
<comment type="subcellular location">
    <subcellularLocation>
        <location evidence="1 7">Cytoplasm</location>
    </subcellularLocation>
</comment>
<evidence type="ECO:0000256" key="4">
    <source>
        <dbReference type="ARBA" id="ARBA00020397"/>
    </source>
</evidence>
<evidence type="ECO:0000259" key="8">
    <source>
        <dbReference type="Pfam" id="PF13393"/>
    </source>
</evidence>
<dbReference type="EMBL" id="PTQZ01000026">
    <property type="protein sequence ID" value="PQA49457.1"/>
    <property type="molecule type" value="Genomic_DNA"/>
</dbReference>
<evidence type="ECO:0000256" key="3">
    <source>
        <dbReference type="ARBA" id="ARBA00005539"/>
    </source>
</evidence>
<evidence type="ECO:0000256" key="6">
    <source>
        <dbReference type="ARBA" id="ARBA00025246"/>
    </source>
</evidence>
<dbReference type="OrthoDB" id="9769617at2"/>
<evidence type="ECO:0000313" key="9">
    <source>
        <dbReference type="EMBL" id="PQA49457.1"/>
    </source>
</evidence>
<dbReference type="NCBIfam" id="NF008935">
    <property type="entry name" value="PRK12292.1-1"/>
    <property type="match status" value="1"/>
</dbReference>
<dbReference type="CDD" id="cd00773">
    <property type="entry name" value="HisRS-like_core"/>
    <property type="match status" value="1"/>
</dbReference>
<name>A0A2P6AUC2_9GAMM</name>
<comment type="function">
    <text evidence="6 7">Required for the first step of histidine biosynthesis. May allow the feedback regulation of ATP phosphoribosyltransferase activity by histidine.</text>
</comment>
<dbReference type="NCBIfam" id="NF009086">
    <property type="entry name" value="PRK12421.1"/>
    <property type="match status" value="1"/>
</dbReference>
<dbReference type="SUPFAM" id="SSF55681">
    <property type="entry name" value="Class II aaRS and biotin synthetases"/>
    <property type="match status" value="1"/>
</dbReference>
<comment type="similarity">
    <text evidence="3 7">Belongs to the class-II aminoacyl-tRNA synthetase family. HisZ subfamily.</text>
</comment>
<dbReference type="Proteomes" id="UP000243900">
    <property type="component" value="Unassembled WGS sequence"/>
</dbReference>
<dbReference type="HAMAP" id="MF_00125">
    <property type="entry name" value="HisZ"/>
    <property type="match status" value="1"/>
</dbReference>
<dbReference type="GO" id="GO:0016757">
    <property type="term" value="F:glycosyltransferase activity"/>
    <property type="evidence" value="ECO:0007669"/>
    <property type="project" value="UniProtKB-KW"/>
</dbReference>
<evidence type="ECO:0000256" key="2">
    <source>
        <dbReference type="ARBA" id="ARBA00004667"/>
    </source>
</evidence>